<protein>
    <recommendedName>
        <fullName evidence="1">F-box domain-containing protein</fullName>
    </recommendedName>
</protein>
<feature type="non-terminal residue" evidence="2">
    <location>
        <position position="334"/>
    </location>
</feature>
<dbReference type="PROSITE" id="PS50181">
    <property type="entry name" value="FBOX"/>
    <property type="match status" value="1"/>
</dbReference>
<dbReference type="Gene3D" id="1.20.1280.50">
    <property type="match status" value="1"/>
</dbReference>
<evidence type="ECO:0000259" key="1">
    <source>
        <dbReference type="PROSITE" id="PS50181"/>
    </source>
</evidence>
<dbReference type="InterPro" id="IPR036047">
    <property type="entry name" value="F-box-like_dom_sf"/>
</dbReference>
<dbReference type="Pfam" id="PF12937">
    <property type="entry name" value="F-box-like"/>
    <property type="match status" value="1"/>
</dbReference>
<sequence>MSPDLPTELWLHIFSFLDVEELMRARDVCRRWWEVIDCDVLWKPRLLKRGIHLDSIELANEGQELSAKWARLGSSYYERLTTNWKNGRFKPFMFPDSTHRAAVHLPFLILTFDRTGKNAAEVYRLVGGKFELVTLLPLPDLQIDDTPYCEPCMTSDNVFGISMRTRTVVFKLIDGQFRFAKSVRFEPFHPSSLYARPSYSCCCLTDDIMWFQASNKSIIVHNLQTSKSFLKLDNHKFLGCSTDYVFLSASPRFEAEQFSIRSINGDKIWSLDSFVASVCWSPSGCAFIHNGGDASYLELPRRAVRKILVAHSLAITLHKTDPLAYCLRKVPESG</sequence>
<proteinExistence type="predicted"/>
<name>A0A146LZ34_LYGHE</name>
<dbReference type="InterPro" id="IPR001810">
    <property type="entry name" value="F-box_dom"/>
</dbReference>
<dbReference type="AlphaFoldDB" id="A0A146LZ34"/>
<gene>
    <name evidence="2" type="ORF">g.86194</name>
</gene>
<evidence type="ECO:0000313" key="2">
    <source>
        <dbReference type="EMBL" id="JAQ12409.1"/>
    </source>
</evidence>
<accession>A0A146LZ34</accession>
<dbReference type="SMART" id="SM00256">
    <property type="entry name" value="FBOX"/>
    <property type="match status" value="1"/>
</dbReference>
<organism evidence="2">
    <name type="scientific">Lygus hesperus</name>
    <name type="common">Western plant bug</name>
    <dbReference type="NCBI Taxonomy" id="30085"/>
    <lineage>
        <taxon>Eukaryota</taxon>
        <taxon>Metazoa</taxon>
        <taxon>Ecdysozoa</taxon>
        <taxon>Arthropoda</taxon>
        <taxon>Hexapoda</taxon>
        <taxon>Insecta</taxon>
        <taxon>Pterygota</taxon>
        <taxon>Neoptera</taxon>
        <taxon>Paraneoptera</taxon>
        <taxon>Hemiptera</taxon>
        <taxon>Heteroptera</taxon>
        <taxon>Panheteroptera</taxon>
        <taxon>Cimicomorpha</taxon>
        <taxon>Miridae</taxon>
        <taxon>Mirini</taxon>
        <taxon>Lygus</taxon>
    </lineage>
</organism>
<feature type="domain" description="F-box" evidence="1">
    <location>
        <begin position="1"/>
        <end position="45"/>
    </location>
</feature>
<dbReference type="EMBL" id="GDHC01006220">
    <property type="protein sequence ID" value="JAQ12409.1"/>
    <property type="molecule type" value="Transcribed_RNA"/>
</dbReference>
<reference evidence="2" key="1">
    <citation type="journal article" date="2016" name="Gigascience">
        <title>De novo construction of an expanded transcriptome assembly for the western tarnished plant bug, Lygus hesperus.</title>
        <authorList>
            <person name="Tassone E.E."/>
            <person name="Geib S.M."/>
            <person name="Hall B."/>
            <person name="Fabrick J.A."/>
            <person name="Brent C.S."/>
            <person name="Hull J.J."/>
        </authorList>
    </citation>
    <scope>NUCLEOTIDE SEQUENCE</scope>
</reference>
<dbReference type="SUPFAM" id="SSF81383">
    <property type="entry name" value="F-box domain"/>
    <property type="match status" value="1"/>
</dbReference>